<proteinExistence type="predicted"/>
<dbReference type="KEGG" id="mxa:MXAN_7133"/>
<dbReference type="EnsemblBacteria" id="ABF92747">
    <property type="protein sequence ID" value="ABF92747"/>
    <property type="gene ID" value="MXAN_7133"/>
</dbReference>
<dbReference type="CDD" id="cd14740">
    <property type="entry name" value="PAAR_4"/>
    <property type="match status" value="1"/>
</dbReference>
<dbReference type="HOGENOM" id="CLU_130931_0_0_7"/>
<organism evidence="1 2">
    <name type="scientific">Myxococcus xanthus (strain DK1622)</name>
    <dbReference type="NCBI Taxonomy" id="246197"/>
    <lineage>
        <taxon>Bacteria</taxon>
        <taxon>Pseudomonadati</taxon>
        <taxon>Myxococcota</taxon>
        <taxon>Myxococcia</taxon>
        <taxon>Myxococcales</taxon>
        <taxon>Cystobacterineae</taxon>
        <taxon>Myxococcaceae</taxon>
        <taxon>Myxococcus</taxon>
    </lineage>
</organism>
<reference evidence="1 2" key="1">
    <citation type="journal article" date="2006" name="Proc. Natl. Acad. Sci. U.S.A.">
        <title>Evolution of sensory complexity recorded in a myxobacterial genome.</title>
        <authorList>
            <person name="Goldman B.S."/>
            <person name="Nierman W.C."/>
            <person name="Kaiser D."/>
            <person name="Slater S.C."/>
            <person name="Durkin A.S."/>
            <person name="Eisen J.A."/>
            <person name="Ronning C.M."/>
            <person name="Barbazuk W.B."/>
            <person name="Blanchard M."/>
            <person name="Field C."/>
            <person name="Halling C."/>
            <person name="Hinkle G."/>
            <person name="Iartchuk O."/>
            <person name="Kim H.S."/>
            <person name="Mackenzie C."/>
            <person name="Madupu R."/>
            <person name="Miller N."/>
            <person name="Shvartsbeyn A."/>
            <person name="Sullivan S.A."/>
            <person name="Vaudin M."/>
            <person name="Wiegand R."/>
            <person name="Kaplan H.B."/>
        </authorList>
    </citation>
    <scope>NUCLEOTIDE SEQUENCE [LARGE SCALE GENOMIC DNA]</scope>
    <source>
        <strain evidence="2">DK1622</strain>
    </source>
</reference>
<dbReference type="Proteomes" id="UP000002402">
    <property type="component" value="Chromosome"/>
</dbReference>
<accession>Q1CWH7</accession>
<dbReference type="STRING" id="246197.MXAN_7133"/>
<evidence type="ECO:0000313" key="2">
    <source>
        <dbReference type="Proteomes" id="UP000002402"/>
    </source>
</evidence>
<dbReference type="AlphaFoldDB" id="Q1CWH7"/>
<protein>
    <submittedName>
        <fullName evidence="1">Uncharacterized protein</fullName>
    </submittedName>
</protein>
<keyword evidence="2" id="KW-1185">Reference proteome</keyword>
<dbReference type="Pfam" id="PF13665">
    <property type="entry name" value="Tox-PAAR-like"/>
    <property type="match status" value="1"/>
</dbReference>
<dbReference type="EMBL" id="CP000113">
    <property type="protein sequence ID" value="ABF92747.1"/>
    <property type="molecule type" value="Genomic_DNA"/>
</dbReference>
<sequence length="168" mass="17269">MAPPGYSVPLEVAGMAVNTGVNKMSVVTKDSGGVTVAFPDVCKTPSPAGPVPIPYPNVAQSSDTDKGTKKVSVAGNPVCVKDSNFKTSTGDEAGTAGGGVASSKTKGKAEFVNFSFDVKFEGKNVARAFDLMLHNDKNTPPFPVMQGPVIAMGKSDEAPKCAVCDKDL</sequence>
<evidence type="ECO:0000313" key="1">
    <source>
        <dbReference type="EMBL" id="ABF92747.1"/>
    </source>
</evidence>
<dbReference type="eggNOG" id="COG1196">
    <property type="taxonomic scope" value="Bacteria"/>
</dbReference>
<gene>
    <name evidence="1" type="ordered locus">MXAN_7133</name>
</gene>
<name>Q1CWH7_MYXXD</name>